<evidence type="ECO:0000256" key="2">
    <source>
        <dbReference type="ARBA" id="ARBA00022448"/>
    </source>
</evidence>
<dbReference type="Pfam" id="PF00005">
    <property type="entry name" value="ABC_tran"/>
    <property type="match status" value="1"/>
</dbReference>
<organism evidence="6 7">
    <name type="scientific">Coprococcus catus</name>
    <dbReference type="NCBI Taxonomy" id="116085"/>
    <lineage>
        <taxon>Bacteria</taxon>
        <taxon>Bacillati</taxon>
        <taxon>Bacillota</taxon>
        <taxon>Clostridia</taxon>
        <taxon>Lachnospirales</taxon>
        <taxon>Lachnospiraceae</taxon>
        <taxon>Coprococcus</taxon>
    </lineage>
</organism>
<keyword evidence="3" id="KW-0547">Nucleotide-binding</keyword>
<dbReference type="GO" id="GO:0016887">
    <property type="term" value="F:ATP hydrolysis activity"/>
    <property type="evidence" value="ECO:0007669"/>
    <property type="project" value="InterPro"/>
</dbReference>
<comment type="caution">
    <text evidence="6">The sequence shown here is derived from an EMBL/GenBank/DDBJ whole genome shotgun (WGS) entry which is preliminary data.</text>
</comment>
<dbReference type="InterPro" id="IPR003439">
    <property type="entry name" value="ABC_transporter-like_ATP-bd"/>
</dbReference>
<feature type="domain" description="ABC transporter" evidence="5">
    <location>
        <begin position="4"/>
        <end position="232"/>
    </location>
</feature>
<sequence length="291" mass="33209">MHELKLMDVWKRYKDKDAVREVDYTFTNGVYGLLGENGAGKTTLMRLICGVMQPTKGKICCDNLEISGMGAEYRKLLGYLPQDFGFYPDFTAERFLRYMAALKALPKDDAEKRIEELLTMVELKNMRRKKLKTFSGGMLRRIGIAQTLLNNPEILVLDEPTAGLDPKERERFRNIISSLGKDRIVLLSTHIVSDIEYIADRILIMKNGELIQEGTEAELTEKVKGHVWKCIVSEKEAECLGQRFIVSNMRSNGKNVELRVISEKQPMREAELLDGTLEDAYLYETQSAEEA</sequence>
<dbReference type="Proteomes" id="UP000260773">
    <property type="component" value="Unassembled WGS sequence"/>
</dbReference>
<comment type="similarity">
    <text evidence="1">Belongs to the ABC transporter superfamily.</text>
</comment>
<dbReference type="SMART" id="SM00382">
    <property type="entry name" value="AAA"/>
    <property type="match status" value="1"/>
</dbReference>
<protein>
    <submittedName>
        <fullName evidence="6">ABC transporter ATP-binding protein</fullName>
    </submittedName>
</protein>
<dbReference type="PROSITE" id="PS50893">
    <property type="entry name" value="ABC_TRANSPORTER_2"/>
    <property type="match status" value="1"/>
</dbReference>
<keyword evidence="4 6" id="KW-0067">ATP-binding</keyword>
<reference evidence="6 7" key="1">
    <citation type="submission" date="2018-08" db="EMBL/GenBank/DDBJ databases">
        <title>A genome reference for cultivated species of the human gut microbiota.</title>
        <authorList>
            <person name="Zou Y."/>
            <person name="Xue W."/>
            <person name="Luo G."/>
        </authorList>
    </citation>
    <scope>NUCLEOTIDE SEQUENCE [LARGE SCALE GENOMIC DNA]</scope>
    <source>
        <strain evidence="6 7">AF45-17</strain>
    </source>
</reference>
<evidence type="ECO:0000259" key="5">
    <source>
        <dbReference type="PROSITE" id="PS50893"/>
    </source>
</evidence>
<evidence type="ECO:0000256" key="1">
    <source>
        <dbReference type="ARBA" id="ARBA00005417"/>
    </source>
</evidence>
<dbReference type="PROSITE" id="PS00211">
    <property type="entry name" value="ABC_TRANSPORTER_1"/>
    <property type="match status" value="1"/>
</dbReference>
<evidence type="ECO:0000256" key="3">
    <source>
        <dbReference type="ARBA" id="ARBA00022741"/>
    </source>
</evidence>
<proteinExistence type="inferred from homology"/>
<dbReference type="PANTHER" id="PTHR43335:SF2">
    <property type="entry name" value="ABC TRANSPORTER, ATP-BINDING PROTEIN"/>
    <property type="match status" value="1"/>
</dbReference>
<gene>
    <name evidence="6" type="ORF">DW070_05980</name>
</gene>
<dbReference type="GO" id="GO:0005524">
    <property type="term" value="F:ATP binding"/>
    <property type="evidence" value="ECO:0007669"/>
    <property type="project" value="UniProtKB-KW"/>
</dbReference>
<keyword evidence="2" id="KW-0813">Transport</keyword>
<evidence type="ECO:0000313" key="7">
    <source>
        <dbReference type="Proteomes" id="UP000260773"/>
    </source>
</evidence>
<dbReference type="InterPro" id="IPR027417">
    <property type="entry name" value="P-loop_NTPase"/>
</dbReference>
<dbReference type="CDD" id="cd03264">
    <property type="entry name" value="ABC_drug_resistance_like"/>
    <property type="match status" value="1"/>
</dbReference>
<dbReference type="InterPro" id="IPR017871">
    <property type="entry name" value="ABC_transporter-like_CS"/>
</dbReference>
<accession>A0A3E2TPZ4</accession>
<name>A0A3E2TPZ4_9FIRM</name>
<evidence type="ECO:0000256" key="4">
    <source>
        <dbReference type="ARBA" id="ARBA00022840"/>
    </source>
</evidence>
<dbReference type="AlphaFoldDB" id="A0A3E2TPZ4"/>
<dbReference type="Gene3D" id="3.40.50.300">
    <property type="entry name" value="P-loop containing nucleotide triphosphate hydrolases"/>
    <property type="match status" value="1"/>
</dbReference>
<dbReference type="InterPro" id="IPR003593">
    <property type="entry name" value="AAA+_ATPase"/>
</dbReference>
<evidence type="ECO:0000313" key="6">
    <source>
        <dbReference type="EMBL" id="RGB80575.1"/>
    </source>
</evidence>
<dbReference type="SUPFAM" id="SSF52540">
    <property type="entry name" value="P-loop containing nucleoside triphosphate hydrolases"/>
    <property type="match status" value="1"/>
</dbReference>
<dbReference type="PANTHER" id="PTHR43335">
    <property type="entry name" value="ABC TRANSPORTER, ATP-BINDING PROTEIN"/>
    <property type="match status" value="1"/>
</dbReference>
<dbReference type="EMBL" id="QVEP01000010">
    <property type="protein sequence ID" value="RGB80575.1"/>
    <property type="molecule type" value="Genomic_DNA"/>
</dbReference>